<evidence type="ECO:0000313" key="7">
    <source>
        <dbReference type="Proteomes" id="UP000604825"/>
    </source>
</evidence>
<comment type="subunit">
    <text evidence="3">P1 and P2 exist as dimers at the large ribosomal subunit.</text>
</comment>
<accession>A0A811MC68</accession>
<gene>
    <name evidence="6" type="ORF">NCGR_LOCUS2770</name>
</gene>
<dbReference type="GO" id="GO:0002182">
    <property type="term" value="P:cytoplasmic translational elongation"/>
    <property type="evidence" value="ECO:0007669"/>
    <property type="project" value="InterPro"/>
</dbReference>
<keyword evidence="7" id="KW-1185">Reference proteome</keyword>
<name>A0A811MC68_9POAL</name>
<keyword evidence="5" id="KW-0687">Ribonucleoprotein</keyword>
<evidence type="ECO:0000256" key="4">
    <source>
        <dbReference type="ARBA" id="ARBA00022980"/>
    </source>
</evidence>
<evidence type="ECO:0000256" key="5">
    <source>
        <dbReference type="ARBA" id="ARBA00023274"/>
    </source>
</evidence>
<reference evidence="6" key="1">
    <citation type="submission" date="2020-10" db="EMBL/GenBank/DDBJ databases">
        <authorList>
            <person name="Han B."/>
            <person name="Lu T."/>
            <person name="Zhao Q."/>
            <person name="Huang X."/>
            <person name="Zhao Y."/>
        </authorList>
    </citation>
    <scope>NUCLEOTIDE SEQUENCE</scope>
</reference>
<dbReference type="Pfam" id="PF00428">
    <property type="entry name" value="Ribosomal_60s"/>
    <property type="match status" value="1"/>
</dbReference>
<dbReference type="InterPro" id="IPR044076">
    <property type="entry name" value="Ribosomal_P2"/>
</dbReference>
<dbReference type="Gene3D" id="1.10.10.1410">
    <property type="match status" value="1"/>
</dbReference>
<sequence length="147" mass="15554">MGCPRVTQGHDGALPTEDDVCYILGSIGAMVEDRLDLLFALMEGKDITRLITASKEQLTYACSGATAAMVPTPTAAATEAKEEAKKEEEEDVGIVCCRTHAISISVALPSHAMVALARHTCDPGESDPNLLPAAPLSSRCYCTYGRP</sequence>
<keyword evidence="4" id="KW-0689">Ribosomal protein</keyword>
<dbReference type="PANTHER" id="PTHR21141:SF38">
    <property type="entry name" value="OS08G0250300 PROTEIN"/>
    <property type="match status" value="1"/>
</dbReference>
<dbReference type="Proteomes" id="UP000604825">
    <property type="component" value="Unassembled WGS sequence"/>
</dbReference>
<proteinExistence type="inferred from homology"/>
<evidence type="ECO:0000256" key="3">
    <source>
        <dbReference type="ARBA" id="ARBA00011266"/>
    </source>
</evidence>
<dbReference type="GO" id="GO:0003735">
    <property type="term" value="F:structural constituent of ribosome"/>
    <property type="evidence" value="ECO:0007669"/>
    <property type="project" value="InterPro"/>
</dbReference>
<protein>
    <submittedName>
        <fullName evidence="6">Uncharacterized protein</fullName>
    </submittedName>
</protein>
<comment type="similarity">
    <text evidence="2">Belongs to the eukaryotic ribosomal protein P1/P2 family.</text>
</comment>
<comment type="caution">
    <text evidence="6">The sequence shown here is derived from an EMBL/GenBank/DDBJ whole genome shotgun (WGS) entry which is preliminary data.</text>
</comment>
<comment type="function">
    <text evidence="1">Plays an important role in the elongation step of protein synthesis.</text>
</comment>
<dbReference type="PANTHER" id="PTHR21141">
    <property type="entry name" value="60S ACIDIC RIBOSOMAL PROTEIN FAMILY MEMBER"/>
    <property type="match status" value="1"/>
</dbReference>
<dbReference type="GO" id="GO:0022625">
    <property type="term" value="C:cytosolic large ribosomal subunit"/>
    <property type="evidence" value="ECO:0007669"/>
    <property type="project" value="InterPro"/>
</dbReference>
<evidence type="ECO:0000313" key="6">
    <source>
        <dbReference type="EMBL" id="CAD6204801.1"/>
    </source>
</evidence>
<dbReference type="InterPro" id="IPR038716">
    <property type="entry name" value="P1/P2_N_sf"/>
</dbReference>
<evidence type="ECO:0000256" key="1">
    <source>
        <dbReference type="ARBA" id="ARBA00003362"/>
    </source>
</evidence>
<organism evidence="6 7">
    <name type="scientific">Miscanthus lutarioriparius</name>
    <dbReference type="NCBI Taxonomy" id="422564"/>
    <lineage>
        <taxon>Eukaryota</taxon>
        <taxon>Viridiplantae</taxon>
        <taxon>Streptophyta</taxon>
        <taxon>Embryophyta</taxon>
        <taxon>Tracheophyta</taxon>
        <taxon>Spermatophyta</taxon>
        <taxon>Magnoliopsida</taxon>
        <taxon>Liliopsida</taxon>
        <taxon>Poales</taxon>
        <taxon>Poaceae</taxon>
        <taxon>PACMAD clade</taxon>
        <taxon>Panicoideae</taxon>
        <taxon>Andropogonodae</taxon>
        <taxon>Andropogoneae</taxon>
        <taxon>Saccharinae</taxon>
        <taxon>Miscanthus</taxon>
    </lineage>
</organism>
<dbReference type="AlphaFoldDB" id="A0A811MC68"/>
<dbReference type="EMBL" id="CAJGYO010000001">
    <property type="protein sequence ID" value="CAD6204801.1"/>
    <property type="molecule type" value="Genomic_DNA"/>
</dbReference>
<evidence type="ECO:0000256" key="2">
    <source>
        <dbReference type="ARBA" id="ARBA00005436"/>
    </source>
</evidence>
<dbReference type="OrthoDB" id="1227494at2759"/>